<evidence type="ECO:0000256" key="1">
    <source>
        <dbReference type="SAM" id="MobiDB-lite"/>
    </source>
</evidence>
<feature type="compositionally biased region" description="Polar residues" evidence="1">
    <location>
        <begin position="735"/>
        <end position="749"/>
    </location>
</feature>
<reference evidence="4" key="1">
    <citation type="submission" date="2021-03" db="EMBL/GenBank/DDBJ databases">
        <title>Revisited historic fungal species revealed as producer of novel bioactive compounds through whole genome sequencing and comparative genomics.</title>
        <authorList>
            <person name="Vignolle G.A."/>
            <person name="Hochenegger N."/>
            <person name="Mach R.L."/>
            <person name="Mach-Aigner A.R."/>
            <person name="Javad Rahimi M."/>
            <person name="Salim K.A."/>
            <person name="Chan C.M."/>
            <person name="Lim L.B.L."/>
            <person name="Cai F."/>
            <person name="Druzhinina I.S."/>
            <person name="U'Ren J.M."/>
            <person name="Derntl C."/>
        </authorList>
    </citation>
    <scope>NUCLEOTIDE SEQUENCE</scope>
    <source>
        <strain evidence="4">TUCIM 5799</strain>
    </source>
</reference>
<evidence type="ECO:0000313" key="4">
    <source>
        <dbReference type="EMBL" id="KAI1873650.1"/>
    </source>
</evidence>
<name>A0A9P9WPN7_9PEZI</name>
<dbReference type="InterPro" id="IPR005330">
    <property type="entry name" value="MHYT_dom"/>
</dbReference>
<feature type="transmembrane region" description="Helical" evidence="2">
    <location>
        <begin position="235"/>
        <end position="257"/>
    </location>
</feature>
<feature type="transmembrane region" description="Helical" evidence="2">
    <location>
        <begin position="125"/>
        <end position="145"/>
    </location>
</feature>
<feature type="domain" description="MHYT" evidence="3">
    <location>
        <begin position="20"/>
        <end position="219"/>
    </location>
</feature>
<protein>
    <recommendedName>
        <fullName evidence="3">MHYT domain-containing protein</fullName>
    </recommendedName>
</protein>
<feature type="transmembrane region" description="Helical" evidence="2">
    <location>
        <begin position="165"/>
        <end position="183"/>
    </location>
</feature>
<dbReference type="PANTHER" id="PTHR35152:SF1">
    <property type="entry name" value="DOMAIN SIGNALLING PROTEIN, PUTATIVE (AFU_ORTHOLOGUE AFUA_5G11310)-RELATED"/>
    <property type="match status" value="1"/>
</dbReference>
<keyword evidence="5" id="KW-1185">Reference proteome</keyword>
<evidence type="ECO:0000256" key="2">
    <source>
        <dbReference type="SAM" id="Phobius"/>
    </source>
</evidence>
<dbReference type="PANTHER" id="PTHR35152">
    <property type="entry name" value="DOMAIN SIGNALLING PROTEIN, PUTATIVE (AFU_ORTHOLOGUE AFUA_5G11310)-RELATED"/>
    <property type="match status" value="1"/>
</dbReference>
<dbReference type="PROSITE" id="PS50924">
    <property type="entry name" value="MHYT"/>
    <property type="match status" value="1"/>
</dbReference>
<gene>
    <name evidence="4" type="ORF">JX265_005272</name>
</gene>
<dbReference type="Pfam" id="PF03707">
    <property type="entry name" value="MHYT"/>
    <property type="match status" value="2"/>
</dbReference>
<evidence type="ECO:0000259" key="3">
    <source>
        <dbReference type="PROSITE" id="PS50924"/>
    </source>
</evidence>
<proteinExistence type="predicted"/>
<keyword evidence="2" id="KW-0812">Transmembrane</keyword>
<feature type="transmembrane region" description="Helical" evidence="2">
    <location>
        <begin position="20"/>
        <end position="40"/>
    </location>
</feature>
<keyword evidence="2" id="KW-0472">Membrane</keyword>
<feature type="transmembrane region" description="Helical" evidence="2">
    <location>
        <begin position="96"/>
        <end position="118"/>
    </location>
</feature>
<accession>A0A9P9WPN7</accession>
<dbReference type="Proteomes" id="UP000829685">
    <property type="component" value="Unassembled WGS sequence"/>
</dbReference>
<feature type="compositionally biased region" description="Basic and acidic residues" evidence="1">
    <location>
        <begin position="758"/>
        <end position="769"/>
    </location>
</feature>
<sequence>MSTSEELFLQYEGQVVPRSFNGGFVTLSYLVSFIGAASTLELINRRTSRNGLFNHLILLSAAITMGGIAIWCMHFIGNRAIDLGGGQSELQIVYSGGFTALSFFIPIMVLLAAFLAVGTNNRVSWWRIVVGGSLAGVAICGMHYLGNASIYNYTCVYNTVNVAGSALIAVAASIVSLALFFVFRASWTNSWWKRGGCAIVLAGAVSGMHWCASTGTQYRLVRLNADADHLSRNTTVIVVICLSVGAALIMAGTAVYSTHVRRRYAIKAQQVVLAAAVFDRTGRILVNPDGLLPSEKITDTYIEKTSDDQFSISHPLFHWMFQASRNWQGLESVIDNMTTHLALLRQSGGNTGVRLIDDDGQHIANYDVILRELFCLAASNLASKTKEHIANVGTLWDEILPTGVNRSRRQRRQDDSDGDILAEKGDGWRAKHEYGRGSLMFLVRRLENARDVEKLEAAGFRFAEVNQVAGIIGSSMQIKTRNLSSKLNNMAVYAEGTMMEPGVHVGFFGLRARVGGFGFDVLVRRGARNLLPSMPMAQEHVESWQLDFLQQLDRLTIPSLCQKLDNMKKSSPREMLFASQLYDTVEALRAWVDDPIFDEAAITAKVVQIPCRARENSSSPSTCTLITLKMVIPIHVNIQSPRCEFVPLSLFKVHQLVYKDSPHHADFSRSVHREIKPIVNDIPLPAPSPAHKRPKRTSFHIGFRGFRRPRAVAYPVDADGNPIPTEFGRKLGHGSTHSSSTLKLWNGPSNEVPCSDGMSDRFAPRREESQPPSSFGGIMVSQEIKVDVRQATEVGTAGGRFQMRQQVEPGPKSNQIDGKPVAADRVTVVSAGHKRANMSKSGIEMKAISDGRGDIHSGPTTARSAVVESGRAGEASTFVDELFSICMDGR</sequence>
<dbReference type="EMBL" id="JAFIMR010000010">
    <property type="protein sequence ID" value="KAI1873650.1"/>
    <property type="molecule type" value="Genomic_DNA"/>
</dbReference>
<evidence type="ECO:0000313" key="5">
    <source>
        <dbReference type="Proteomes" id="UP000829685"/>
    </source>
</evidence>
<keyword evidence="2" id="KW-1133">Transmembrane helix</keyword>
<feature type="region of interest" description="Disordered" evidence="1">
    <location>
        <begin position="730"/>
        <end position="776"/>
    </location>
</feature>
<organism evidence="4 5">
    <name type="scientific">Neoarthrinium moseri</name>
    <dbReference type="NCBI Taxonomy" id="1658444"/>
    <lineage>
        <taxon>Eukaryota</taxon>
        <taxon>Fungi</taxon>
        <taxon>Dikarya</taxon>
        <taxon>Ascomycota</taxon>
        <taxon>Pezizomycotina</taxon>
        <taxon>Sordariomycetes</taxon>
        <taxon>Xylariomycetidae</taxon>
        <taxon>Amphisphaeriales</taxon>
        <taxon>Apiosporaceae</taxon>
        <taxon>Neoarthrinium</taxon>
    </lineage>
</organism>
<comment type="caution">
    <text evidence="4">The sequence shown here is derived from an EMBL/GenBank/DDBJ whole genome shotgun (WGS) entry which is preliminary data.</text>
</comment>
<dbReference type="AlphaFoldDB" id="A0A9P9WPN7"/>
<feature type="transmembrane region" description="Helical" evidence="2">
    <location>
        <begin position="52"/>
        <end position="76"/>
    </location>
</feature>